<protein>
    <recommendedName>
        <fullName evidence="4">Lipoprotein</fullName>
    </recommendedName>
</protein>
<gene>
    <name evidence="2" type="ORF">XcfCFBP6991P_23030</name>
</gene>
<organism evidence="2 3">
    <name type="scientific">Xanthomonas citri pv. phaseoli var. fuscans</name>
    <dbReference type="NCBI Taxonomy" id="473423"/>
    <lineage>
        <taxon>Bacteria</taxon>
        <taxon>Pseudomonadati</taxon>
        <taxon>Pseudomonadota</taxon>
        <taxon>Gammaproteobacteria</taxon>
        <taxon>Lysobacterales</taxon>
        <taxon>Lysobacteraceae</taxon>
        <taxon>Xanthomonas</taxon>
    </lineage>
</organism>
<evidence type="ECO:0000313" key="2">
    <source>
        <dbReference type="EMBL" id="ATS86770.1"/>
    </source>
</evidence>
<reference evidence="2 3" key="1">
    <citation type="journal article" date="2017" name="BMC Genomics">
        <title>Xanthomonas adaptation to common bean is associated with horizontal transfers of genes encoding TAL effectors.</title>
        <authorList>
            <person name="Ruh M."/>
            <person name="Briand M."/>
            <person name="Bonneau S."/>
            <person name="Jacques M.A."/>
            <person name="Chen N.W.G."/>
        </authorList>
    </citation>
    <scope>NUCLEOTIDE SEQUENCE [LARGE SCALE GENOMIC DNA]</scope>
    <source>
        <strain evidence="2 3">CFBP6991</strain>
    </source>
</reference>
<proteinExistence type="predicted"/>
<dbReference type="Proteomes" id="UP000230560">
    <property type="component" value="Plasmid pF"/>
</dbReference>
<keyword evidence="2" id="KW-0614">Plasmid</keyword>
<feature type="chain" id="PRO_5044295977" description="Lipoprotein" evidence="1">
    <location>
        <begin position="25"/>
        <end position="252"/>
    </location>
</feature>
<evidence type="ECO:0008006" key="4">
    <source>
        <dbReference type="Google" id="ProtNLM"/>
    </source>
</evidence>
<sequence length="252" mass="26570">MAMKRAAVWVVGVGLTLASASAMAISWQSVLTMLRNMQNENSSWAVTTKQTALAANQESQAELNRKKQLANAMGAITMSDRLMRAVTSFDAALGQPSTIKCIAQRDGKLHVESESQAEKDKGRLMATFASTRVGTRAAADAETLGVHRQTFCTVSEAKSGLCELTANGMQGWDANYAGAFGEFTLSAEGELGGYAYAAMVADKRAEAATDCMTVACSAEQSNQLAIAAASAMSMSSLVGQVTDRRSPMLTGE</sequence>
<dbReference type="EMBL" id="CP021016">
    <property type="protein sequence ID" value="ATS86770.1"/>
    <property type="molecule type" value="Genomic_DNA"/>
</dbReference>
<keyword evidence="1" id="KW-0732">Signal</keyword>
<feature type="signal peptide" evidence="1">
    <location>
        <begin position="1"/>
        <end position="24"/>
    </location>
</feature>
<evidence type="ECO:0000256" key="1">
    <source>
        <dbReference type="SAM" id="SignalP"/>
    </source>
</evidence>
<evidence type="ECO:0000313" key="3">
    <source>
        <dbReference type="Proteomes" id="UP000230560"/>
    </source>
</evidence>
<geneLocation type="plasmid" evidence="2 3">
    <name>pF</name>
</geneLocation>
<dbReference type="AlphaFoldDB" id="A0AB33FEG8"/>
<accession>A0AB33FEG8</accession>
<name>A0AB33FEG8_XANCI</name>